<dbReference type="EMBL" id="CP144918">
    <property type="protein sequence ID" value="WWA46330.1"/>
    <property type="molecule type" value="Genomic_DNA"/>
</dbReference>
<reference evidence="1 2" key="1">
    <citation type="submission" date="2024-02" db="EMBL/GenBank/DDBJ databases">
        <title>The whole genome sequence of five bacterial samples isolated from Abu Dhabi Sabkha-shore region.</title>
        <authorList>
            <person name="Sudalaimuthuasari N."/>
            <person name="Sarfraz B."/>
            <person name="Tuyisabe J.D."/>
            <person name="Mugisha Ntwali L.D.M."/>
            <person name="Ali A.I.A.A."/>
            <person name="Almansoori S.Z.A."/>
            <person name="Alajami H.S.A."/>
            <person name="Almeqbaali A.A.S."/>
            <person name="Kundu B."/>
            <person name="Saeed E.E."/>
            <person name="Sukumarinath V."/>
            <person name="Mishra A.K."/>
            <person name="Hazzouri K.M."/>
            <person name="Almaskari R."/>
            <person name="Sharma A.K."/>
            <person name="Amiri K.M.A."/>
        </authorList>
    </citation>
    <scope>NUCLEOTIDE SEQUENCE [LARGE SCALE GENOMIC DNA]</scope>
    <source>
        <strain evidence="2">kcgeb_sd</strain>
    </source>
</reference>
<protein>
    <submittedName>
        <fullName evidence="1">Uncharacterized protein</fullName>
    </submittedName>
</protein>
<organism evidence="1 2">
    <name type="scientific">Pelagerythrobacter marensis</name>
    <dbReference type="NCBI Taxonomy" id="543877"/>
    <lineage>
        <taxon>Bacteria</taxon>
        <taxon>Pseudomonadati</taxon>
        <taxon>Pseudomonadota</taxon>
        <taxon>Alphaproteobacteria</taxon>
        <taxon>Sphingomonadales</taxon>
        <taxon>Erythrobacteraceae</taxon>
        <taxon>Pelagerythrobacter</taxon>
    </lineage>
</organism>
<gene>
    <name evidence="1" type="ORF">V5F89_08525</name>
</gene>
<evidence type="ECO:0000313" key="1">
    <source>
        <dbReference type="EMBL" id="WWA46330.1"/>
    </source>
</evidence>
<proteinExistence type="predicted"/>
<dbReference type="RefSeq" id="WP_338445231.1">
    <property type="nucleotide sequence ID" value="NZ_CP144918.1"/>
</dbReference>
<sequence>MLPALFDEANKLRRFTVEVMRCLADDGIASVLADFPGCNESRRPLDTQTLEGWRHAALAAAGHFEATHVLTLRGGALLAPTDMPGWNYAPIAGRQVLRPMLRARTLSAREAGTEETTGGLAQLGRSEGIELAGWSLGRDLFRELEAADLPSQSAQVRIEQDALGGSGLWLRAEPGESREQAEALAAAVGQGMQEA</sequence>
<dbReference type="Proteomes" id="UP001335183">
    <property type="component" value="Chromosome"/>
</dbReference>
<name>A0ABZ2CZV6_9SPHN</name>
<keyword evidence="2" id="KW-1185">Reference proteome</keyword>
<evidence type="ECO:0000313" key="2">
    <source>
        <dbReference type="Proteomes" id="UP001335183"/>
    </source>
</evidence>
<accession>A0ABZ2CZV6</accession>